<name>A0A914X8C2_9BILA</name>
<proteinExistence type="predicted"/>
<dbReference type="WBParaSite" id="PSAMB.scaffold6979size8478.g29405.t1">
    <property type="protein sequence ID" value="PSAMB.scaffold6979size8478.g29405.t1"/>
    <property type="gene ID" value="PSAMB.scaffold6979size8478.g29405"/>
</dbReference>
<evidence type="ECO:0000256" key="1">
    <source>
        <dbReference type="SAM" id="SignalP"/>
    </source>
</evidence>
<feature type="chain" id="PRO_5038068794" evidence="1">
    <location>
        <begin position="27"/>
        <end position="91"/>
    </location>
</feature>
<reference evidence="3" key="1">
    <citation type="submission" date="2022-11" db="UniProtKB">
        <authorList>
            <consortium name="WormBaseParasite"/>
        </authorList>
    </citation>
    <scope>IDENTIFICATION</scope>
</reference>
<protein>
    <submittedName>
        <fullName evidence="3">Uncharacterized protein</fullName>
    </submittedName>
</protein>
<keyword evidence="2" id="KW-1185">Reference proteome</keyword>
<feature type="signal peptide" evidence="1">
    <location>
        <begin position="1"/>
        <end position="26"/>
    </location>
</feature>
<dbReference type="AlphaFoldDB" id="A0A914X8C2"/>
<sequence>MLTLSRGWIACFVLLMSSAVLPVAEGGPIVRSSRSSDILTLKSMLYSIVKDRRLLPFDVEDEVVREEPKIEKRPPPPSNDFPWQLHQGWVW</sequence>
<organism evidence="2 3">
    <name type="scientific">Plectus sambesii</name>
    <dbReference type="NCBI Taxonomy" id="2011161"/>
    <lineage>
        <taxon>Eukaryota</taxon>
        <taxon>Metazoa</taxon>
        <taxon>Ecdysozoa</taxon>
        <taxon>Nematoda</taxon>
        <taxon>Chromadorea</taxon>
        <taxon>Plectida</taxon>
        <taxon>Plectina</taxon>
        <taxon>Plectoidea</taxon>
        <taxon>Plectidae</taxon>
        <taxon>Plectus</taxon>
    </lineage>
</organism>
<dbReference type="Proteomes" id="UP000887566">
    <property type="component" value="Unplaced"/>
</dbReference>
<evidence type="ECO:0000313" key="2">
    <source>
        <dbReference type="Proteomes" id="UP000887566"/>
    </source>
</evidence>
<evidence type="ECO:0000313" key="3">
    <source>
        <dbReference type="WBParaSite" id="PSAMB.scaffold6979size8478.g29405.t1"/>
    </source>
</evidence>
<accession>A0A914X8C2</accession>
<keyword evidence="1" id="KW-0732">Signal</keyword>